<comment type="subcellular location">
    <subcellularLocation>
        <location evidence="1">Membrane</location>
        <topology evidence="1">Multi-pass membrane protein</topology>
    </subcellularLocation>
</comment>
<feature type="transmembrane region" description="Helical" evidence="5">
    <location>
        <begin position="234"/>
        <end position="255"/>
    </location>
</feature>
<feature type="transmembrane region" description="Helical" evidence="5">
    <location>
        <begin position="127"/>
        <end position="147"/>
    </location>
</feature>
<feature type="transmembrane region" description="Helical" evidence="5">
    <location>
        <begin position="296"/>
        <end position="316"/>
    </location>
</feature>
<protein>
    <submittedName>
        <fullName evidence="7">Cation:proton antiporter</fullName>
    </submittedName>
</protein>
<dbReference type="PANTHER" id="PTHR43021:SF2">
    <property type="entry name" value="CATION_H+ EXCHANGER DOMAIN-CONTAINING PROTEIN"/>
    <property type="match status" value="1"/>
</dbReference>
<evidence type="ECO:0000256" key="3">
    <source>
        <dbReference type="ARBA" id="ARBA00022989"/>
    </source>
</evidence>
<feature type="transmembrane region" description="Helical" evidence="5">
    <location>
        <begin position="42"/>
        <end position="62"/>
    </location>
</feature>
<evidence type="ECO:0000259" key="6">
    <source>
        <dbReference type="Pfam" id="PF00999"/>
    </source>
</evidence>
<dbReference type="EMBL" id="CP048914">
    <property type="protein sequence ID" value="QMS84768.1"/>
    <property type="molecule type" value="Genomic_DNA"/>
</dbReference>
<feature type="transmembrane region" description="Helical" evidence="5">
    <location>
        <begin position="99"/>
        <end position="121"/>
    </location>
</feature>
<keyword evidence="2 5" id="KW-0812">Transmembrane</keyword>
<evidence type="ECO:0000256" key="4">
    <source>
        <dbReference type="ARBA" id="ARBA00023136"/>
    </source>
</evidence>
<feature type="transmembrane region" description="Helical" evidence="5">
    <location>
        <begin position="201"/>
        <end position="222"/>
    </location>
</feature>
<proteinExistence type="predicted"/>
<evidence type="ECO:0000313" key="7">
    <source>
        <dbReference type="EMBL" id="QMS84768.1"/>
    </source>
</evidence>
<feature type="transmembrane region" description="Helical" evidence="5">
    <location>
        <begin position="362"/>
        <end position="380"/>
    </location>
</feature>
<dbReference type="Proteomes" id="UP000514720">
    <property type="component" value="Chromosome"/>
</dbReference>
<organism evidence="7 8">
    <name type="scientific">Candidatus Xianfuyuplasma coldseepsis</name>
    <dbReference type="NCBI Taxonomy" id="2782163"/>
    <lineage>
        <taxon>Bacteria</taxon>
        <taxon>Bacillati</taxon>
        <taxon>Mycoplasmatota</taxon>
        <taxon>Mollicutes</taxon>
        <taxon>Candidatus Izemoplasmatales</taxon>
        <taxon>Candidatus Izemoplasmataceae</taxon>
        <taxon>Candidatus Xianfuyuplasma</taxon>
    </lineage>
</organism>
<feature type="transmembrane region" description="Helical" evidence="5">
    <location>
        <begin position="159"/>
        <end position="181"/>
    </location>
</feature>
<feature type="transmembrane region" description="Helical" evidence="5">
    <location>
        <begin position="267"/>
        <end position="284"/>
    </location>
</feature>
<gene>
    <name evidence="7" type="ORF">G4Z02_03025</name>
</gene>
<dbReference type="KEGG" id="xcl:G4Z02_03025"/>
<dbReference type="Pfam" id="PF00999">
    <property type="entry name" value="Na_H_Exchanger"/>
    <property type="match status" value="1"/>
</dbReference>
<feature type="transmembrane region" description="Helical" evidence="5">
    <location>
        <begin position="392"/>
        <end position="415"/>
    </location>
</feature>
<dbReference type="GO" id="GO:0016020">
    <property type="term" value="C:membrane"/>
    <property type="evidence" value="ECO:0007669"/>
    <property type="project" value="UniProtKB-SubCell"/>
</dbReference>
<dbReference type="Gene3D" id="1.20.1530.20">
    <property type="match status" value="1"/>
</dbReference>
<name>A0A7L7KSL2_9MOLU</name>
<dbReference type="RefSeq" id="WP_258878389.1">
    <property type="nucleotide sequence ID" value="NZ_CP048914.1"/>
</dbReference>
<reference evidence="7 8" key="1">
    <citation type="submission" date="2020-02" db="EMBL/GenBank/DDBJ databases">
        <authorList>
            <person name="Zheng R.K."/>
            <person name="Sun C.M."/>
        </authorList>
    </citation>
    <scope>NUCLEOTIDE SEQUENCE [LARGE SCALE GENOMIC DNA]</scope>
    <source>
        <strain evidence="8">zrk13</strain>
    </source>
</reference>
<feature type="domain" description="Cation/H+ exchanger transmembrane" evidence="6">
    <location>
        <begin position="23"/>
        <end position="402"/>
    </location>
</feature>
<accession>A0A7L7KSL2</accession>
<feature type="transmembrane region" description="Helical" evidence="5">
    <location>
        <begin position="68"/>
        <end position="87"/>
    </location>
</feature>
<keyword evidence="8" id="KW-1185">Reference proteome</keyword>
<evidence type="ECO:0000313" key="8">
    <source>
        <dbReference type="Proteomes" id="UP000514720"/>
    </source>
</evidence>
<evidence type="ECO:0000256" key="1">
    <source>
        <dbReference type="ARBA" id="ARBA00004141"/>
    </source>
</evidence>
<evidence type="ECO:0000256" key="5">
    <source>
        <dbReference type="SAM" id="Phobius"/>
    </source>
</evidence>
<dbReference type="InterPro" id="IPR038770">
    <property type="entry name" value="Na+/solute_symporter_sf"/>
</dbReference>
<feature type="transmembrane region" description="Helical" evidence="5">
    <location>
        <begin position="12"/>
        <end position="30"/>
    </location>
</feature>
<dbReference type="InterPro" id="IPR006153">
    <property type="entry name" value="Cation/H_exchanger_TM"/>
</dbReference>
<keyword evidence="3 5" id="KW-1133">Transmembrane helix</keyword>
<feature type="transmembrane region" description="Helical" evidence="5">
    <location>
        <begin position="322"/>
        <end position="341"/>
    </location>
</feature>
<dbReference type="AlphaFoldDB" id="A0A7L7KSL2"/>
<dbReference type="GO" id="GO:0015297">
    <property type="term" value="F:antiporter activity"/>
    <property type="evidence" value="ECO:0007669"/>
    <property type="project" value="InterPro"/>
</dbReference>
<dbReference type="GO" id="GO:1902600">
    <property type="term" value="P:proton transmembrane transport"/>
    <property type="evidence" value="ECO:0007669"/>
    <property type="project" value="InterPro"/>
</dbReference>
<evidence type="ECO:0000256" key="2">
    <source>
        <dbReference type="ARBA" id="ARBA00022692"/>
    </source>
</evidence>
<keyword evidence="4 5" id="KW-0472">Membrane</keyword>
<dbReference type="PANTHER" id="PTHR43021">
    <property type="entry name" value="NA(+)/H(+) ANTIPORTER-RELATED"/>
    <property type="match status" value="1"/>
</dbReference>
<sequence length="423" mass="44696">MFHQIISSEASFTYEALLVLAIVLLFGLYAGRFFEKIKLPHITGYIIIGVFIGLGLVLIDLGEIVEHLAIVSSVALGFIAFGIGTELEFGKLKKSGKEVVVITIIQAVAASVVTILGILIIGVSLPIALVLGAIATATAPAPIMLLTRKYKARGPLTDTLLPLVGMDDAVGIILFGILLAVADSMNTGAGLSVMETLEGPLIELVASAIVGGLVGFLSALMIKKISSKDNQKEEVFLGVSVFAVFVTVALAKMGFHIGEMQIHLSPILTPMIMGVILTNNLSRVRAHDVNLSVEQFSAPILVAFFTLAGAELVVAFSENTNVAYGSLIGITAIYILFRIVGKMGGALLGAKIMGSHRSVQRYLGLCLLPQAGVALGMAYQAKTDFGEDGITILIVVLIATLVYELFGPIGVKFSLEQSNEIRV</sequence>